<dbReference type="PANTHER" id="PTHR28260:SF1">
    <property type="entry name" value="SPINDLE POLE BODY COMPONENT SPC105"/>
    <property type="match status" value="1"/>
</dbReference>
<evidence type="ECO:0000259" key="3">
    <source>
        <dbReference type="SMART" id="SM00787"/>
    </source>
</evidence>
<feature type="compositionally biased region" description="Acidic residues" evidence="2">
    <location>
        <begin position="402"/>
        <end position="415"/>
    </location>
</feature>
<comment type="caution">
    <text evidence="4">The sequence shown here is derived from an EMBL/GenBank/DDBJ whole genome shotgun (WGS) entry which is preliminary data.</text>
</comment>
<evidence type="ECO:0000256" key="2">
    <source>
        <dbReference type="SAM" id="MobiDB-lite"/>
    </source>
</evidence>
<feature type="compositionally biased region" description="Polar residues" evidence="2">
    <location>
        <begin position="260"/>
        <end position="284"/>
    </location>
</feature>
<keyword evidence="5" id="KW-1185">Reference proteome</keyword>
<feature type="region of interest" description="Disordered" evidence="2">
    <location>
        <begin position="1"/>
        <end position="312"/>
    </location>
</feature>
<dbReference type="GO" id="GO:0007094">
    <property type="term" value="P:mitotic spindle assembly checkpoint signaling"/>
    <property type="evidence" value="ECO:0007669"/>
    <property type="project" value="TreeGrafter"/>
</dbReference>
<dbReference type="Pfam" id="PF08317">
    <property type="entry name" value="Spc7"/>
    <property type="match status" value="1"/>
</dbReference>
<dbReference type="GO" id="GO:0034501">
    <property type="term" value="P:protein localization to kinetochore"/>
    <property type="evidence" value="ECO:0007669"/>
    <property type="project" value="TreeGrafter"/>
</dbReference>
<dbReference type="InterPro" id="IPR040850">
    <property type="entry name" value="Knl1_RWD_C"/>
</dbReference>
<feature type="compositionally biased region" description="Acidic residues" evidence="2">
    <location>
        <begin position="887"/>
        <end position="896"/>
    </location>
</feature>
<organism evidence="4 5">
    <name type="scientific">Diatrype stigma</name>
    <dbReference type="NCBI Taxonomy" id="117547"/>
    <lineage>
        <taxon>Eukaryota</taxon>
        <taxon>Fungi</taxon>
        <taxon>Dikarya</taxon>
        <taxon>Ascomycota</taxon>
        <taxon>Pezizomycotina</taxon>
        <taxon>Sordariomycetes</taxon>
        <taxon>Xylariomycetidae</taxon>
        <taxon>Xylariales</taxon>
        <taxon>Diatrypaceae</taxon>
        <taxon>Diatrype</taxon>
    </lineage>
</organism>
<dbReference type="GO" id="GO:0000776">
    <property type="term" value="C:kinetochore"/>
    <property type="evidence" value="ECO:0007669"/>
    <property type="project" value="TreeGrafter"/>
</dbReference>
<feature type="compositionally biased region" description="Basic and acidic residues" evidence="2">
    <location>
        <begin position="138"/>
        <end position="168"/>
    </location>
</feature>
<feature type="compositionally biased region" description="Basic and acidic residues" evidence="2">
    <location>
        <begin position="592"/>
        <end position="603"/>
    </location>
</feature>
<dbReference type="InterPro" id="IPR013253">
    <property type="entry name" value="Spc7_domain"/>
</dbReference>
<evidence type="ECO:0000313" key="5">
    <source>
        <dbReference type="Proteomes" id="UP001320420"/>
    </source>
</evidence>
<feature type="compositionally biased region" description="Low complexity" evidence="2">
    <location>
        <begin position="198"/>
        <end position="224"/>
    </location>
</feature>
<gene>
    <name evidence="4" type="ORF">SLS62_000299</name>
</gene>
<dbReference type="Proteomes" id="UP001320420">
    <property type="component" value="Unassembled WGS sequence"/>
</dbReference>
<feature type="compositionally biased region" description="Basic and acidic residues" evidence="2">
    <location>
        <begin position="813"/>
        <end position="836"/>
    </location>
</feature>
<evidence type="ECO:0000313" key="4">
    <source>
        <dbReference type="EMBL" id="KAK7757921.1"/>
    </source>
</evidence>
<feature type="compositionally biased region" description="Polar residues" evidence="2">
    <location>
        <begin position="685"/>
        <end position="694"/>
    </location>
</feature>
<feature type="compositionally biased region" description="Polar residues" evidence="2">
    <location>
        <begin position="736"/>
        <end position="757"/>
    </location>
</feature>
<dbReference type="SMART" id="SM01315">
    <property type="entry name" value="Spc7_N"/>
    <property type="match status" value="1"/>
</dbReference>
<feature type="compositionally biased region" description="Low complexity" evidence="2">
    <location>
        <begin position="654"/>
        <end position="678"/>
    </location>
</feature>
<dbReference type="Pfam" id="PF18210">
    <property type="entry name" value="Knl1_RWD_C"/>
    <property type="match status" value="1"/>
</dbReference>
<feature type="coiled-coil region" evidence="1">
    <location>
        <begin position="1208"/>
        <end position="1242"/>
    </location>
</feature>
<feature type="region of interest" description="Disordered" evidence="2">
    <location>
        <begin position="354"/>
        <end position="438"/>
    </location>
</feature>
<name>A0AAN9V290_9PEZI</name>
<dbReference type="EMBL" id="JAKJXP020000001">
    <property type="protein sequence ID" value="KAK7757921.1"/>
    <property type="molecule type" value="Genomic_DNA"/>
</dbReference>
<keyword evidence="1" id="KW-0175">Coiled coil</keyword>
<feature type="compositionally biased region" description="Polar residues" evidence="2">
    <location>
        <begin position="116"/>
        <end position="134"/>
    </location>
</feature>
<sequence>MASRDDSSLPALRRPRKSTGHSPVRKRMEKENNITVDVASSLAGNGGRKKSRSKSMGPGGIDVLKSGSGNRRMSLAAPVKPLPRSILKPTIPISEIPPHKPKASARNGAQHLAVQGTENLPNPFQTDDPGSSGTKIALRTEEEQQAAAREREEKERAQMEKEINDRREARRKSLANRRVSFAAEATLHTFHEVEYMQDSTTSTDSTRRASSLAARSPRPAPADQDPSEPPSTPPEQAEDIVPESPDDQRDLHQKKRRRSSGASSMGYNQTEDETLASSIYSSDSEVTDGMIEAHEDIGSDSGSDSADGMSMDLDIDEVTGTSIASAATARSGYTEDSNSTLEDALRLAANRAVTQSLDEEEEVIPSFGWGKKPAPKQPSPAQDQENRQQLARSGVPDHGEGQEDGEMTMDTDMDMEMTKPMGGIYRSHEDEYQDDAQDEEISMDVTHVLGGILPQRTKQQARQESSPVRPDEGSVMEEATMDLTTAIGGIRRDSQPQEDLLDFEEDEDMSMEFTTVMGRLLPGHKANAGRRQSAVPRRRTLAAGDDEATMDMTTGLGQIISTGNDDDNESDATTGMDMTTAVGGIIKGPSPAKDRARAKHLMEEEVDKSDSTPILNSSSKRRISEAIGNTGASETGSPGLSAFRGTGLRRSIGRRPSASPRRAQPASHDSSPLSSSPLKAGTPLKASTPQSQVQSSPLKTPPSKKTPQRGPSPKRSNAPASGSPAKSASRKAASLFQVNPSTGVSTPQIVLTPQNRRLSGLGADRPGLGSPKITEILERRGSIGEAADEFVPRSARGATRGVTFADPRVIEEEIDKERREEAEKENARSILEREADGADDENTTANLKDMISSMTPKKNAGKGVGKGRKSLHVGSAKGLLGKRPAELDEDEDDSELQDGVKRLKGHQSSPVKNVRLHAPPSREETTGHLTRSTRSVLGEADVNTSTPTLSFSPKKGSRSASSPRGKGRYKDVESDQATNTINFEDTHIIQDPEAQAEEDGEHIHLQDFLNMTNIRFMELTTTKRRHTQAPSSRRSSSGLAKEDLSLESCIVAGACTVPMLELYQHSCRELKKYISEGRRIVREIETETFEENPPLFKEYMSATPEFKILMDNQFKNVKTHARLLSKAMWYEWRTQLQDGLKEGLVKIAEGMDSDEQLLQKEQKLLDSALPALLKRIEALQVEHDNLQAISRELADCDPEDLQAARADLTEIDADVRTKMQKIEELRQQLNETESTIGVMSQKKQECLADIEEAEKIREECRGWTSKEISSLRARVEDLEKQHGWAITGIAGTTVSMTYQKEIELVFDISSFQGAKPNSRIDLWYIAANRDQNPQPASPEKEFFIQCIRDHVRGLAQSQTKISELLKVVSGAWKKANHVSDNVRLLNSTFQTNVVRTSDASIAIRSTLLLAPLQTKVQITLALHGQSSGEGVSVAVVPQAQVIYGEQFKVDKVVEYLASRIDSQVVTKEEQGQSESWSDVVVELHGRLLARGKK</sequence>
<feature type="compositionally biased region" description="Low complexity" evidence="2">
    <location>
        <begin position="716"/>
        <end position="734"/>
    </location>
</feature>
<feature type="compositionally biased region" description="Polar residues" evidence="2">
    <location>
        <begin position="942"/>
        <end position="951"/>
    </location>
</feature>
<dbReference type="SMART" id="SM00787">
    <property type="entry name" value="Spc7"/>
    <property type="match status" value="1"/>
</dbReference>
<feature type="compositionally biased region" description="Polar residues" evidence="2">
    <location>
        <begin position="456"/>
        <end position="466"/>
    </location>
</feature>
<feature type="domain" description="Spc7 kinetochore protein" evidence="3">
    <location>
        <begin position="988"/>
        <end position="1307"/>
    </location>
</feature>
<evidence type="ECO:0000256" key="1">
    <source>
        <dbReference type="SAM" id="Coils"/>
    </source>
</evidence>
<feature type="region of interest" description="Disordered" evidence="2">
    <location>
        <begin position="453"/>
        <end position="477"/>
    </location>
</feature>
<dbReference type="Pfam" id="PF15402">
    <property type="entry name" value="MELT_2"/>
    <property type="match status" value="6"/>
</dbReference>
<feature type="region of interest" description="Disordered" evidence="2">
    <location>
        <begin position="813"/>
        <end position="983"/>
    </location>
</feature>
<accession>A0AAN9V290</accession>
<dbReference type="InterPro" id="IPR033338">
    <property type="entry name" value="Spc105/Spc7"/>
</dbReference>
<feature type="compositionally biased region" description="Acidic residues" evidence="2">
    <location>
        <begin position="236"/>
        <end position="245"/>
    </location>
</feature>
<protein>
    <recommendedName>
        <fullName evidence="3">Spc7 kinetochore protein domain-containing protein</fullName>
    </recommendedName>
</protein>
<dbReference type="PANTHER" id="PTHR28260">
    <property type="entry name" value="SPINDLE POLE BODY COMPONENT SPC105"/>
    <property type="match status" value="1"/>
</dbReference>
<feature type="compositionally biased region" description="Low complexity" evidence="2">
    <location>
        <begin position="299"/>
        <end position="312"/>
    </location>
</feature>
<proteinExistence type="predicted"/>
<feature type="compositionally biased region" description="Low complexity" evidence="2">
    <location>
        <begin position="695"/>
        <end position="705"/>
    </location>
</feature>
<feature type="region of interest" description="Disordered" evidence="2">
    <location>
        <begin position="581"/>
        <end position="771"/>
    </location>
</feature>
<feature type="compositionally biased region" description="Basic residues" evidence="2">
    <location>
        <begin position="13"/>
        <end position="25"/>
    </location>
</feature>
<dbReference type="GO" id="GO:1990758">
    <property type="term" value="P:mitotic sister chromatid biorientation"/>
    <property type="evidence" value="ECO:0007669"/>
    <property type="project" value="TreeGrafter"/>
</dbReference>
<reference evidence="4 5" key="1">
    <citation type="submission" date="2024-02" db="EMBL/GenBank/DDBJ databases">
        <title>De novo assembly and annotation of 12 fungi associated with fruit tree decline syndrome in Ontario, Canada.</title>
        <authorList>
            <person name="Sulman M."/>
            <person name="Ellouze W."/>
            <person name="Ilyukhin E."/>
        </authorList>
    </citation>
    <scope>NUCLEOTIDE SEQUENCE [LARGE SCALE GENOMIC DNA]</scope>
    <source>
        <strain evidence="4 5">M11/M66-122</strain>
    </source>
</reference>